<dbReference type="AlphaFoldDB" id="A0A1W5T3N6"/>
<protein>
    <recommendedName>
        <fullName evidence="2">ATP-grasp domain-containing protein</fullName>
    </recommendedName>
</protein>
<dbReference type="GO" id="GO:0046872">
    <property type="term" value="F:metal ion binding"/>
    <property type="evidence" value="ECO:0007669"/>
    <property type="project" value="InterPro"/>
</dbReference>
<keyword evidence="5" id="KW-1185">Reference proteome</keyword>
<dbReference type="Proteomes" id="UP000422572">
    <property type="component" value="Chromosome"/>
</dbReference>
<sequence>MQDRSPWLVYANFVSDLALGLEAGDVLERWATQAPRKVWLLRAGDVLVTPVPVSPDFRTYALGLLDVPDASVSVLHAPGRRGAAMADALRQDGLLETVRGLVAGRAGMALLPTALDASAVALAAELGIPVSGYASAEGAGAALGVTSLLNTKAGFRQVAPELGIRVPRGLVCRRDELRDAVRSHLAGHGRAVLKPDRSAGGHGILFVSPGDPWWLGLDEGGLGGAEGPWIVEERLDVAHSVSVQMDVGPHGVGPAFSGEMRTVGPVFSGYLSPLTGATAGAAEELERWGRALGTYLADRGYAGPFGIDAVITRDGALVATESNIRRTATTTPQVMIARLARSAGLTGTPAWLLGQRRAAAVLDFGTAAGRLSAAGLDWTTARQEGVVLYADAPHDGRSWRYAVIGPHRERLLELEAALSEVMGLS</sequence>
<reference evidence="4 5" key="2">
    <citation type="submission" date="2018-12" db="EMBL/GenBank/DDBJ databases">
        <title>Complete genome sequence of Streptomyces ficellus NRRL8067, the producer of ficellomycin, feldamycin and nojirimycin.</title>
        <authorList>
            <person name="Zhang H."/>
            <person name="Yue R."/>
            <person name="Liu Y."/>
            <person name="Li M."/>
            <person name="Mu H."/>
            <person name="Zhang J."/>
        </authorList>
    </citation>
    <scope>NUCLEOTIDE SEQUENCE [LARGE SCALE GENOMIC DNA]</scope>
    <source>
        <strain evidence="4 5">NRRL 8067</strain>
    </source>
</reference>
<dbReference type="EMBL" id="KY454693">
    <property type="protein sequence ID" value="ARF06201.1"/>
    <property type="molecule type" value="Genomic_DNA"/>
</dbReference>
<dbReference type="KEGG" id="sfic:EIZ62_06030"/>
<organism evidence="3">
    <name type="scientific">Streptomyces ficellus</name>
    <dbReference type="NCBI Taxonomy" id="1977088"/>
    <lineage>
        <taxon>Bacteria</taxon>
        <taxon>Bacillati</taxon>
        <taxon>Actinomycetota</taxon>
        <taxon>Actinomycetes</taxon>
        <taxon>Kitasatosporales</taxon>
        <taxon>Streptomycetaceae</taxon>
        <taxon>Streptomyces</taxon>
    </lineage>
</organism>
<feature type="domain" description="ATP-grasp" evidence="2">
    <location>
        <begin position="156"/>
        <end position="354"/>
    </location>
</feature>
<dbReference type="OrthoDB" id="581833at2"/>
<keyword evidence="1" id="KW-0547">Nucleotide-binding</keyword>
<dbReference type="RefSeq" id="WP_156691674.1">
    <property type="nucleotide sequence ID" value="NZ_CP034279.1"/>
</dbReference>
<evidence type="ECO:0000313" key="5">
    <source>
        <dbReference type="Proteomes" id="UP000422572"/>
    </source>
</evidence>
<evidence type="ECO:0000259" key="2">
    <source>
        <dbReference type="PROSITE" id="PS50975"/>
    </source>
</evidence>
<accession>A0A1W5T3N6</accession>
<dbReference type="PROSITE" id="PS50975">
    <property type="entry name" value="ATP_GRASP"/>
    <property type="match status" value="1"/>
</dbReference>
<keyword evidence="1" id="KW-0067">ATP-binding</keyword>
<dbReference type="SUPFAM" id="SSF56059">
    <property type="entry name" value="Glutathione synthetase ATP-binding domain-like"/>
    <property type="match status" value="1"/>
</dbReference>
<evidence type="ECO:0000313" key="3">
    <source>
        <dbReference type="EMBL" id="ARF06201.1"/>
    </source>
</evidence>
<evidence type="ECO:0000313" key="4">
    <source>
        <dbReference type="EMBL" id="QGV77855.1"/>
    </source>
</evidence>
<reference evidence="3" key="1">
    <citation type="submission" date="2017-01" db="EMBL/GenBank/DDBJ databases">
        <title>Identification and characterization of the ficellomycin biosynthesis gene cluster from Streptomyces ficellus NRRL8067.</title>
        <authorList>
            <person name="Zhang H."/>
        </authorList>
    </citation>
    <scope>NUCLEOTIDE SEQUENCE</scope>
    <source>
        <strain evidence="3">NRRL8067</strain>
    </source>
</reference>
<gene>
    <name evidence="4" type="ORF">EIZ62_06030</name>
</gene>
<proteinExistence type="predicted"/>
<dbReference type="InterPro" id="IPR040754">
    <property type="entry name" value="PreAtp-grasp"/>
</dbReference>
<evidence type="ECO:0000256" key="1">
    <source>
        <dbReference type="PROSITE-ProRule" id="PRU00409"/>
    </source>
</evidence>
<name>A0A1W5T3N6_9ACTN</name>
<dbReference type="GO" id="GO:0005524">
    <property type="term" value="F:ATP binding"/>
    <property type="evidence" value="ECO:0007669"/>
    <property type="project" value="UniProtKB-UniRule"/>
</dbReference>
<dbReference type="Pfam" id="PF18604">
    <property type="entry name" value="PreAtp-grasp"/>
    <property type="match status" value="1"/>
</dbReference>
<dbReference type="EMBL" id="CP034279">
    <property type="protein sequence ID" value="QGV77855.1"/>
    <property type="molecule type" value="Genomic_DNA"/>
</dbReference>
<dbReference type="InterPro" id="IPR011761">
    <property type="entry name" value="ATP-grasp"/>
</dbReference>